<dbReference type="AlphaFoldDB" id="A0A3P1CXX9"/>
<reference evidence="2 3" key="1">
    <citation type="submission" date="2018-11" db="EMBL/GenBank/DDBJ databases">
        <authorList>
            <person name="Zhou Z."/>
            <person name="Wang G."/>
        </authorList>
    </citation>
    <scope>NUCLEOTIDE SEQUENCE [LARGE SCALE GENOMIC DNA]</scope>
    <source>
        <strain evidence="2 3">KCTC42998</strain>
    </source>
</reference>
<keyword evidence="3" id="KW-1185">Reference proteome</keyword>
<dbReference type="OrthoDB" id="940109at2"/>
<organism evidence="2 3">
    <name type="scientific">Larkinella knui</name>
    <dbReference type="NCBI Taxonomy" id="2025310"/>
    <lineage>
        <taxon>Bacteria</taxon>
        <taxon>Pseudomonadati</taxon>
        <taxon>Bacteroidota</taxon>
        <taxon>Cytophagia</taxon>
        <taxon>Cytophagales</taxon>
        <taxon>Spirosomataceae</taxon>
        <taxon>Larkinella</taxon>
    </lineage>
</organism>
<evidence type="ECO:0000256" key="1">
    <source>
        <dbReference type="SAM" id="SignalP"/>
    </source>
</evidence>
<feature type="signal peptide" evidence="1">
    <location>
        <begin position="1"/>
        <end position="23"/>
    </location>
</feature>
<keyword evidence="1" id="KW-0732">Signal</keyword>
<gene>
    <name evidence="2" type="ORF">EHT87_05435</name>
</gene>
<sequence>MKRKLRSGFGLFLFSLLLVQASAQPKPKDRKDDSQPASFAIRTGLTQLFGDLKDPVSTPFAGASLMLPITKTVTIELPVDFGTLQSQQDDFYHSGAKTRFIQVAATASANVLEWVKQEHKLVEIRPYAGAGLLFFRAEAFDLTTGKLQRVTNNQGSHRSRDGIEARGKAGVKRTHELVWVLGIRGATALSRRISVFGDIRFNLVRTDKLDATLDDNNQVMQATGPAYTEGNHYGKNTSDKWGFASVGLNFYFGERFKKN</sequence>
<name>A0A3P1CXX9_9BACT</name>
<evidence type="ECO:0008006" key="4">
    <source>
        <dbReference type="Google" id="ProtNLM"/>
    </source>
</evidence>
<proteinExistence type="predicted"/>
<feature type="chain" id="PRO_5018185637" description="DUF3575 domain-containing protein" evidence="1">
    <location>
        <begin position="24"/>
        <end position="259"/>
    </location>
</feature>
<protein>
    <recommendedName>
        <fullName evidence="4">DUF3575 domain-containing protein</fullName>
    </recommendedName>
</protein>
<dbReference type="Proteomes" id="UP000274271">
    <property type="component" value="Unassembled WGS sequence"/>
</dbReference>
<dbReference type="RefSeq" id="WP_124904615.1">
    <property type="nucleotide sequence ID" value="NZ_RQJP01000001.1"/>
</dbReference>
<comment type="caution">
    <text evidence="2">The sequence shown here is derived from an EMBL/GenBank/DDBJ whole genome shotgun (WGS) entry which is preliminary data.</text>
</comment>
<evidence type="ECO:0000313" key="2">
    <source>
        <dbReference type="EMBL" id="RRB17724.1"/>
    </source>
</evidence>
<dbReference type="EMBL" id="RQJP01000001">
    <property type="protein sequence ID" value="RRB17724.1"/>
    <property type="molecule type" value="Genomic_DNA"/>
</dbReference>
<evidence type="ECO:0000313" key="3">
    <source>
        <dbReference type="Proteomes" id="UP000274271"/>
    </source>
</evidence>
<accession>A0A3P1CXX9</accession>